<dbReference type="Gene3D" id="2.115.10.20">
    <property type="entry name" value="Glycosyl hydrolase domain, family 43"/>
    <property type="match status" value="1"/>
</dbReference>
<evidence type="ECO:0000313" key="10">
    <source>
        <dbReference type="EMBL" id="ORX63485.1"/>
    </source>
</evidence>
<keyword evidence="11" id="KW-1185">Reference proteome</keyword>
<dbReference type="CDD" id="cd00161">
    <property type="entry name" value="beta-trefoil_Ricin-like"/>
    <property type="match status" value="1"/>
</dbReference>
<organism evidence="10 11">
    <name type="scientific">Anaeromyces robustus</name>
    <dbReference type="NCBI Taxonomy" id="1754192"/>
    <lineage>
        <taxon>Eukaryota</taxon>
        <taxon>Fungi</taxon>
        <taxon>Fungi incertae sedis</taxon>
        <taxon>Chytridiomycota</taxon>
        <taxon>Chytridiomycota incertae sedis</taxon>
        <taxon>Neocallimastigomycetes</taxon>
        <taxon>Neocallimastigales</taxon>
        <taxon>Neocallimastigaceae</taxon>
        <taxon>Anaeromyces</taxon>
    </lineage>
</organism>
<dbReference type="Gene3D" id="3.90.1220.10">
    <property type="entry name" value="Cellulose docking domain, dockering"/>
    <property type="match status" value="1"/>
</dbReference>
<keyword evidence="6" id="KW-0326">Glycosidase</keyword>
<dbReference type="Pfam" id="PF14200">
    <property type="entry name" value="RicinB_lectin_2"/>
    <property type="match status" value="2"/>
</dbReference>
<dbReference type="InterPro" id="IPR035992">
    <property type="entry name" value="Ricin_B-like_lectins"/>
</dbReference>
<keyword evidence="3" id="KW-0677">Repeat</keyword>
<dbReference type="PANTHER" id="PTHR43772:SF2">
    <property type="entry name" value="PUTATIVE (AFU_ORTHOLOGUE AFUA_2G04480)-RELATED"/>
    <property type="match status" value="1"/>
</dbReference>
<dbReference type="Pfam" id="PF04616">
    <property type="entry name" value="Glyco_hydro_43"/>
    <property type="match status" value="1"/>
</dbReference>
<evidence type="ECO:0000259" key="9">
    <source>
        <dbReference type="PROSITE" id="PS51763"/>
    </source>
</evidence>
<dbReference type="SUPFAM" id="SSF75005">
    <property type="entry name" value="Arabinanase/levansucrase/invertase"/>
    <property type="match status" value="1"/>
</dbReference>
<dbReference type="PROSITE" id="PS51175">
    <property type="entry name" value="CBM6"/>
    <property type="match status" value="1"/>
</dbReference>
<dbReference type="SMART" id="SM00606">
    <property type="entry name" value="CBD_IV"/>
    <property type="match status" value="1"/>
</dbReference>
<evidence type="ECO:0000259" key="8">
    <source>
        <dbReference type="PROSITE" id="PS51175"/>
    </source>
</evidence>
<feature type="domain" description="CBM6" evidence="8">
    <location>
        <begin position="367"/>
        <end position="482"/>
    </location>
</feature>
<dbReference type="InterPro" id="IPR023296">
    <property type="entry name" value="Glyco_hydro_beta-prop_sf"/>
</dbReference>
<keyword evidence="5" id="KW-0119">Carbohydrate metabolism</keyword>
<dbReference type="PROSITE" id="PS51763">
    <property type="entry name" value="CBM10"/>
    <property type="match status" value="1"/>
</dbReference>
<evidence type="ECO:0000256" key="7">
    <source>
        <dbReference type="SAM" id="SignalP"/>
    </source>
</evidence>
<evidence type="ECO:0000256" key="5">
    <source>
        <dbReference type="ARBA" id="ARBA00023277"/>
    </source>
</evidence>
<gene>
    <name evidence="10" type="ORF">BCR32DRAFT_330855</name>
</gene>
<dbReference type="GO" id="GO:0004553">
    <property type="term" value="F:hydrolase activity, hydrolyzing O-glycosyl compounds"/>
    <property type="evidence" value="ECO:0007669"/>
    <property type="project" value="InterPro"/>
</dbReference>
<accession>A0A1Y1VR09</accession>
<feature type="signal peptide" evidence="7">
    <location>
        <begin position="1"/>
        <end position="19"/>
    </location>
</feature>
<dbReference type="InterPro" id="IPR002883">
    <property type="entry name" value="CBM10/Dockerin_dom"/>
</dbReference>
<dbReference type="InterPro" id="IPR009034">
    <property type="entry name" value="Dockerin_dom_fun_sf"/>
</dbReference>
<comment type="similarity">
    <text evidence="1">Belongs to the glycosyl hydrolase 43 family.</text>
</comment>
<keyword evidence="4" id="KW-0378">Hydrolase</keyword>
<sequence length="709" mass="76175">MKTILFTLFVAIFSAFVVADDASAFNGVRTARNYKDIKNHNPINVLKYSADPGVMVYDGRVYVYATNDGIGENIGNNPRDNDYSHINTINVMSSSDMVNWVDHGTIPAAGNSGAAKWAGNSWAPCAAHKKINGKEKFFLYFANSGNGIGVLTSDSPTGPFVDPIGGPLVSRSTLNCNSIVWLFDPAVMVDDDGTGYLYFGGGVPENAKSNPKTVRAVKLGNDMISLAGTPQTIDAPWVFEDSGINKAGNTYFYSYCTNWDNGPYGNAKIAYMTSSSPLGPFQYQGTVLNNPGDFFGTVGNNHHTIINFKNKWYIFYHAEWLNKQVFGSQKGFRTSHVDELPFSNGKFGNAKGSLTGVSQLENVDAFKTYYASMMAWEGGVSINGLGHTTVTYNKGDWTGVSNVDFGNGAYGIKVSAASRNGAVIKIAAGSETGNALGYINIPATGGTNSFKTVTASLSKITGVKNIFFIASGDVVLDTWQFTDENGSGSTEPINDEPVNNDPVVEEPVQVDTVDEGWYFIKNPSTGKYLTASGNSVPFNVIISTGYQEDNQKWKVTNAGNGYITLTSGLGDYMLDVANGSANNDANIQVYSAYGGDAQQFKLVEYGSGEFAIVTKSSNDGKAVDIANNGYTDGTNVLQWTNSGKSNQIWVFEKIGGGSNNGGNNEAAKCWSEPLGYPCCSECGYSYYSDSDGEWGVENDDWCGLLPSCF</sequence>
<name>A0A1Y1VR09_9FUNG</name>
<dbReference type="InterPro" id="IPR000772">
    <property type="entry name" value="Ricin_B_lectin"/>
</dbReference>
<dbReference type="GO" id="GO:0005975">
    <property type="term" value="P:carbohydrate metabolic process"/>
    <property type="evidence" value="ECO:0007669"/>
    <property type="project" value="InterPro"/>
</dbReference>
<dbReference type="SUPFAM" id="SSF64571">
    <property type="entry name" value="Cellulose docking domain, dockering"/>
    <property type="match status" value="1"/>
</dbReference>
<dbReference type="OrthoDB" id="5211809at2759"/>
<dbReference type="InterPro" id="IPR005084">
    <property type="entry name" value="CBM6"/>
</dbReference>
<dbReference type="Pfam" id="PF03422">
    <property type="entry name" value="CBM_6"/>
    <property type="match status" value="1"/>
</dbReference>
<dbReference type="GO" id="GO:0030246">
    <property type="term" value="F:carbohydrate binding"/>
    <property type="evidence" value="ECO:0007669"/>
    <property type="project" value="InterPro"/>
</dbReference>
<comment type="caution">
    <text evidence="10">The sequence shown here is derived from an EMBL/GenBank/DDBJ whole genome shotgun (WGS) entry which is preliminary data.</text>
</comment>
<dbReference type="InterPro" id="IPR052176">
    <property type="entry name" value="Glycosyl_Hydrlase_43_Enz"/>
</dbReference>
<evidence type="ECO:0000256" key="1">
    <source>
        <dbReference type="ARBA" id="ARBA00009865"/>
    </source>
</evidence>
<dbReference type="InterPro" id="IPR006710">
    <property type="entry name" value="Glyco_hydro_43"/>
</dbReference>
<dbReference type="InterPro" id="IPR006584">
    <property type="entry name" value="Cellulose-bd_IV"/>
</dbReference>
<feature type="chain" id="PRO_5012282244" evidence="7">
    <location>
        <begin position="20"/>
        <end position="709"/>
    </location>
</feature>
<reference evidence="10 11" key="2">
    <citation type="submission" date="2016-08" db="EMBL/GenBank/DDBJ databases">
        <title>Pervasive Adenine N6-methylation of Active Genes in Fungi.</title>
        <authorList>
            <consortium name="DOE Joint Genome Institute"/>
            <person name="Mondo S.J."/>
            <person name="Dannebaum R.O."/>
            <person name="Kuo R.C."/>
            <person name="Labutti K."/>
            <person name="Haridas S."/>
            <person name="Kuo A."/>
            <person name="Salamov A."/>
            <person name="Ahrendt S.R."/>
            <person name="Lipzen A."/>
            <person name="Sullivan W."/>
            <person name="Andreopoulos W.B."/>
            <person name="Clum A."/>
            <person name="Lindquist E."/>
            <person name="Daum C."/>
            <person name="Ramamoorthy G.K."/>
            <person name="Gryganskyi A."/>
            <person name="Culley D."/>
            <person name="Magnuson J.K."/>
            <person name="James T.Y."/>
            <person name="O'Malley M.A."/>
            <person name="Stajich J.E."/>
            <person name="Spatafora J.W."/>
            <person name="Visel A."/>
            <person name="Grigoriev I.V."/>
        </authorList>
    </citation>
    <scope>NUCLEOTIDE SEQUENCE [LARGE SCALE GENOMIC DNA]</scope>
    <source>
        <strain evidence="10 11">S4</strain>
    </source>
</reference>
<protein>
    <submittedName>
        <fullName evidence="10">Arabinanase/levansucrase/invertase</fullName>
    </submittedName>
</protein>
<dbReference type="PANTHER" id="PTHR43772">
    <property type="entry name" value="ENDO-1,4-BETA-XYLANASE"/>
    <property type="match status" value="1"/>
</dbReference>
<dbReference type="Pfam" id="PF02013">
    <property type="entry name" value="CBM_10"/>
    <property type="match status" value="1"/>
</dbReference>
<dbReference type="Proteomes" id="UP000193944">
    <property type="component" value="Unassembled WGS sequence"/>
</dbReference>
<dbReference type="EMBL" id="MCFG01000627">
    <property type="protein sequence ID" value="ORX63485.1"/>
    <property type="molecule type" value="Genomic_DNA"/>
</dbReference>
<feature type="domain" description="CBM10" evidence="9">
    <location>
        <begin position="668"/>
        <end position="705"/>
    </location>
</feature>
<dbReference type="STRING" id="1754192.A0A1Y1VR09"/>
<evidence type="ECO:0000256" key="6">
    <source>
        <dbReference type="ARBA" id="ARBA00023295"/>
    </source>
</evidence>
<dbReference type="SUPFAM" id="SSF49785">
    <property type="entry name" value="Galactose-binding domain-like"/>
    <property type="match status" value="1"/>
</dbReference>
<dbReference type="InterPro" id="IPR008979">
    <property type="entry name" value="Galactose-bd-like_sf"/>
</dbReference>
<dbReference type="Gene3D" id="2.80.10.50">
    <property type="match status" value="2"/>
</dbReference>
<dbReference type="PROSITE" id="PS50231">
    <property type="entry name" value="RICIN_B_LECTIN"/>
    <property type="match status" value="1"/>
</dbReference>
<evidence type="ECO:0000256" key="4">
    <source>
        <dbReference type="ARBA" id="ARBA00022801"/>
    </source>
</evidence>
<dbReference type="Gene3D" id="2.60.120.260">
    <property type="entry name" value="Galactose-binding domain-like"/>
    <property type="match status" value="1"/>
</dbReference>
<evidence type="ECO:0000313" key="11">
    <source>
        <dbReference type="Proteomes" id="UP000193944"/>
    </source>
</evidence>
<dbReference type="SMART" id="SM00458">
    <property type="entry name" value="RICIN"/>
    <property type="match status" value="1"/>
</dbReference>
<dbReference type="SUPFAM" id="SSF50370">
    <property type="entry name" value="Ricin B-like lectins"/>
    <property type="match status" value="1"/>
</dbReference>
<reference evidence="10 11" key="1">
    <citation type="submission" date="2016-08" db="EMBL/GenBank/DDBJ databases">
        <title>A Parts List for Fungal Cellulosomes Revealed by Comparative Genomics.</title>
        <authorList>
            <consortium name="DOE Joint Genome Institute"/>
            <person name="Haitjema C.H."/>
            <person name="Gilmore S.P."/>
            <person name="Henske J.K."/>
            <person name="Solomon K.V."/>
            <person name="De Groot R."/>
            <person name="Kuo A."/>
            <person name="Mondo S.J."/>
            <person name="Salamov A.A."/>
            <person name="Labutti K."/>
            <person name="Zhao Z."/>
            <person name="Chiniquy J."/>
            <person name="Barry K."/>
            <person name="Brewer H.M."/>
            <person name="Purvine S.O."/>
            <person name="Wright A.T."/>
            <person name="Boxma B."/>
            <person name="Van Alen T."/>
            <person name="Hackstein J.H."/>
            <person name="Baker S.E."/>
            <person name="Grigoriev I.V."/>
            <person name="O'Malley M.A."/>
        </authorList>
    </citation>
    <scope>NUCLEOTIDE SEQUENCE [LARGE SCALE GENOMIC DNA]</scope>
    <source>
        <strain evidence="10 11">S4</strain>
    </source>
</reference>
<keyword evidence="2 7" id="KW-0732">Signal</keyword>
<dbReference type="AlphaFoldDB" id="A0A1Y1VR09"/>
<proteinExistence type="inferred from homology"/>
<dbReference type="CDD" id="cd04084">
    <property type="entry name" value="CBM6_xylanase-like"/>
    <property type="match status" value="1"/>
</dbReference>
<evidence type="ECO:0000256" key="2">
    <source>
        <dbReference type="ARBA" id="ARBA00022729"/>
    </source>
</evidence>
<evidence type="ECO:0000256" key="3">
    <source>
        <dbReference type="ARBA" id="ARBA00022737"/>
    </source>
</evidence>
<dbReference type="CDD" id="cd09003">
    <property type="entry name" value="GH43_XynD-like"/>
    <property type="match status" value="1"/>
</dbReference>